<dbReference type="PANTHER" id="PTHR42791:SF17">
    <property type="entry name" value="ACETYLTRANSFERASE, GNAT FAMILY FAMILY (AFU_ORTHOLOGUE AFUA_8G05690)"/>
    <property type="match status" value="1"/>
</dbReference>
<dbReference type="PANTHER" id="PTHR42791">
    <property type="entry name" value="GNAT FAMILY ACETYLTRANSFERASE"/>
    <property type="match status" value="1"/>
</dbReference>
<sequence length="243" mass="27443">MVVAVLPALIPDIRRVYESYFAAFKGERMGEIMLKILFPGVDTTAAEFREAHAKGTLEYWHTSDSQYTFKAVDMADGEILGMGLVDIFVRERSEEERKNHGVPWLEGEQRERAEKVLNPLHDMREQLFGGKPYIYAHVIGVDPRCQGRKGGMALAKFGLDLSERCQLPIYFESSPSSIGLYEKAGYEILKETIVHKAETLGVEEDIVVPLVVRMPSSANGMSFYEWKEKGYPNFNAPSSKTKL</sequence>
<evidence type="ECO:0008006" key="3">
    <source>
        <dbReference type="Google" id="ProtNLM"/>
    </source>
</evidence>
<protein>
    <recommendedName>
        <fullName evidence="3">N-acetyltransferase domain-containing protein</fullName>
    </recommendedName>
</protein>
<organism evidence="1 2">
    <name type="scientific">Neurospora tetraspora</name>
    <dbReference type="NCBI Taxonomy" id="94610"/>
    <lineage>
        <taxon>Eukaryota</taxon>
        <taxon>Fungi</taxon>
        <taxon>Dikarya</taxon>
        <taxon>Ascomycota</taxon>
        <taxon>Pezizomycotina</taxon>
        <taxon>Sordariomycetes</taxon>
        <taxon>Sordariomycetidae</taxon>
        <taxon>Sordariales</taxon>
        <taxon>Sordariaceae</taxon>
        <taxon>Neurospora</taxon>
    </lineage>
</organism>
<dbReference type="Gene3D" id="3.40.630.30">
    <property type="match status" value="1"/>
</dbReference>
<dbReference type="EMBL" id="JAUEPP010000004">
    <property type="protein sequence ID" value="KAK3345575.1"/>
    <property type="molecule type" value="Genomic_DNA"/>
</dbReference>
<name>A0AAE0MS00_9PEZI</name>
<dbReference type="InterPro" id="IPR016181">
    <property type="entry name" value="Acyl_CoA_acyltransferase"/>
</dbReference>
<dbReference type="Proteomes" id="UP001278500">
    <property type="component" value="Unassembled WGS sequence"/>
</dbReference>
<comment type="caution">
    <text evidence="1">The sequence shown here is derived from an EMBL/GenBank/DDBJ whole genome shotgun (WGS) entry which is preliminary data.</text>
</comment>
<evidence type="ECO:0000313" key="2">
    <source>
        <dbReference type="Proteomes" id="UP001278500"/>
    </source>
</evidence>
<proteinExistence type="predicted"/>
<reference evidence="1" key="1">
    <citation type="journal article" date="2023" name="Mol. Phylogenet. Evol.">
        <title>Genome-scale phylogeny and comparative genomics of the fungal order Sordariales.</title>
        <authorList>
            <person name="Hensen N."/>
            <person name="Bonometti L."/>
            <person name="Westerberg I."/>
            <person name="Brannstrom I.O."/>
            <person name="Guillou S."/>
            <person name="Cros-Aarteil S."/>
            <person name="Calhoun S."/>
            <person name="Haridas S."/>
            <person name="Kuo A."/>
            <person name="Mondo S."/>
            <person name="Pangilinan J."/>
            <person name="Riley R."/>
            <person name="LaButti K."/>
            <person name="Andreopoulos B."/>
            <person name="Lipzen A."/>
            <person name="Chen C."/>
            <person name="Yan M."/>
            <person name="Daum C."/>
            <person name="Ng V."/>
            <person name="Clum A."/>
            <person name="Steindorff A."/>
            <person name="Ohm R.A."/>
            <person name="Martin F."/>
            <person name="Silar P."/>
            <person name="Natvig D.O."/>
            <person name="Lalanne C."/>
            <person name="Gautier V."/>
            <person name="Ament-Velasquez S.L."/>
            <person name="Kruys A."/>
            <person name="Hutchinson M.I."/>
            <person name="Powell A.J."/>
            <person name="Barry K."/>
            <person name="Miller A.N."/>
            <person name="Grigoriev I.V."/>
            <person name="Debuchy R."/>
            <person name="Gladieux P."/>
            <person name="Hiltunen Thoren M."/>
            <person name="Johannesson H."/>
        </authorList>
    </citation>
    <scope>NUCLEOTIDE SEQUENCE</scope>
    <source>
        <strain evidence="1">CBS 560.94</strain>
    </source>
</reference>
<keyword evidence="2" id="KW-1185">Reference proteome</keyword>
<dbReference type="AlphaFoldDB" id="A0AAE0MS00"/>
<accession>A0AAE0MS00</accession>
<dbReference type="RefSeq" id="XP_062682188.1">
    <property type="nucleotide sequence ID" value="XM_062830590.1"/>
</dbReference>
<gene>
    <name evidence="1" type="ORF">B0H65DRAFT_574653</name>
</gene>
<dbReference type="InterPro" id="IPR052523">
    <property type="entry name" value="Trichothecene_AcTrans"/>
</dbReference>
<evidence type="ECO:0000313" key="1">
    <source>
        <dbReference type="EMBL" id="KAK3345575.1"/>
    </source>
</evidence>
<reference evidence="1" key="2">
    <citation type="submission" date="2023-06" db="EMBL/GenBank/DDBJ databases">
        <authorList>
            <consortium name="Lawrence Berkeley National Laboratory"/>
            <person name="Haridas S."/>
            <person name="Hensen N."/>
            <person name="Bonometti L."/>
            <person name="Westerberg I."/>
            <person name="Brannstrom I.O."/>
            <person name="Guillou S."/>
            <person name="Cros-Aarteil S."/>
            <person name="Calhoun S."/>
            <person name="Kuo A."/>
            <person name="Mondo S."/>
            <person name="Pangilinan J."/>
            <person name="Riley R."/>
            <person name="Labutti K."/>
            <person name="Andreopoulos B."/>
            <person name="Lipzen A."/>
            <person name="Chen C."/>
            <person name="Yanf M."/>
            <person name="Daum C."/>
            <person name="Ng V."/>
            <person name="Clum A."/>
            <person name="Steindorff A."/>
            <person name="Ohm R."/>
            <person name="Martin F."/>
            <person name="Silar P."/>
            <person name="Natvig D."/>
            <person name="Lalanne C."/>
            <person name="Gautier V."/>
            <person name="Ament-Velasquez S.L."/>
            <person name="Kruys A."/>
            <person name="Hutchinson M.I."/>
            <person name="Powell A.J."/>
            <person name="Barry K."/>
            <person name="Miller A.N."/>
            <person name="Grigoriev I.V."/>
            <person name="Debuchy R."/>
            <person name="Gladieux P."/>
            <person name="Thoren M.H."/>
            <person name="Johannesson H."/>
        </authorList>
    </citation>
    <scope>NUCLEOTIDE SEQUENCE</scope>
    <source>
        <strain evidence="1">CBS 560.94</strain>
    </source>
</reference>
<dbReference type="SUPFAM" id="SSF55729">
    <property type="entry name" value="Acyl-CoA N-acyltransferases (Nat)"/>
    <property type="match status" value="1"/>
</dbReference>
<dbReference type="GeneID" id="87867744"/>